<dbReference type="GO" id="GO:0000105">
    <property type="term" value="P:L-histidine biosynthetic process"/>
    <property type="evidence" value="ECO:0007669"/>
    <property type="project" value="UniProtKB-UniRule"/>
</dbReference>
<evidence type="ECO:0000256" key="7">
    <source>
        <dbReference type="SAM" id="MobiDB-lite"/>
    </source>
</evidence>
<comment type="cofactor">
    <cofactor evidence="1 6">
        <name>pyridoxal 5'-phosphate</name>
        <dbReference type="ChEBI" id="CHEBI:597326"/>
    </cofactor>
</comment>
<keyword evidence="5 6" id="KW-0663">Pyridoxal phosphate</keyword>
<keyword evidence="4 6" id="KW-0808">Transferase</keyword>
<evidence type="ECO:0000259" key="8">
    <source>
        <dbReference type="Pfam" id="PF00155"/>
    </source>
</evidence>
<keyword evidence="6" id="KW-0028">Amino-acid biosynthesis</keyword>
<dbReference type="Gene3D" id="3.90.1150.10">
    <property type="entry name" value="Aspartate Aminotransferase, domain 1"/>
    <property type="match status" value="1"/>
</dbReference>
<feature type="region of interest" description="Disordered" evidence="7">
    <location>
        <begin position="1"/>
        <end position="36"/>
    </location>
</feature>
<dbReference type="InterPro" id="IPR024892">
    <property type="entry name" value="ArAT"/>
</dbReference>
<comment type="catalytic activity">
    <reaction evidence="6">
        <text>L-histidinol phosphate + 2-oxoglutarate = 3-(imidazol-4-yl)-2-oxopropyl phosphate + L-glutamate</text>
        <dbReference type="Rhea" id="RHEA:23744"/>
        <dbReference type="ChEBI" id="CHEBI:16810"/>
        <dbReference type="ChEBI" id="CHEBI:29985"/>
        <dbReference type="ChEBI" id="CHEBI:57766"/>
        <dbReference type="ChEBI" id="CHEBI:57980"/>
        <dbReference type="EC" id="2.6.1.9"/>
    </reaction>
</comment>
<dbReference type="NCBIfam" id="TIGR01141">
    <property type="entry name" value="hisC"/>
    <property type="match status" value="1"/>
</dbReference>
<feature type="modified residue" description="N6-(pyridoxal phosphate)lysine" evidence="6">
    <location>
        <position position="261"/>
    </location>
</feature>
<dbReference type="CDD" id="cd00609">
    <property type="entry name" value="AAT_like"/>
    <property type="match status" value="1"/>
</dbReference>
<comment type="similarity">
    <text evidence="6">Belongs to the class-II pyridoxal-phosphate-dependent aminotransferase family. Histidinol-phosphate aminotransferase subfamily.</text>
</comment>
<evidence type="ECO:0000313" key="10">
    <source>
        <dbReference type="Proteomes" id="UP000029033"/>
    </source>
</evidence>
<evidence type="ECO:0000256" key="2">
    <source>
        <dbReference type="ARBA" id="ARBA00011738"/>
    </source>
</evidence>
<evidence type="ECO:0000256" key="6">
    <source>
        <dbReference type="HAMAP-Rule" id="MF_01023"/>
    </source>
</evidence>
<evidence type="ECO:0000256" key="5">
    <source>
        <dbReference type="ARBA" id="ARBA00022898"/>
    </source>
</evidence>
<dbReference type="GO" id="GO:0004400">
    <property type="term" value="F:histidinol-phosphate transaminase activity"/>
    <property type="evidence" value="ECO:0007669"/>
    <property type="project" value="UniProtKB-UniRule"/>
</dbReference>
<dbReference type="Proteomes" id="UP000029033">
    <property type="component" value="Unassembled WGS sequence"/>
</dbReference>
<evidence type="ECO:0000256" key="3">
    <source>
        <dbReference type="ARBA" id="ARBA00022576"/>
    </source>
</evidence>
<dbReference type="HAMAP" id="MF_01023">
    <property type="entry name" value="HisC_aminotrans_2"/>
    <property type="match status" value="1"/>
</dbReference>
<dbReference type="eggNOG" id="COG0079">
    <property type="taxonomic scope" value="Bacteria"/>
</dbReference>
<evidence type="ECO:0000313" key="9">
    <source>
        <dbReference type="EMBL" id="KFI95525.1"/>
    </source>
</evidence>
<dbReference type="InterPro" id="IPR015424">
    <property type="entry name" value="PyrdxlP-dep_Trfase"/>
</dbReference>
<reference evidence="9 10" key="1">
    <citation type="submission" date="2014-03" db="EMBL/GenBank/DDBJ databases">
        <title>Genomics of Bifidobacteria.</title>
        <authorList>
            <person name="Ventura M."/>
            <person name="Milani C."/>
            <person name="Lugli G.A."/>
        </authorList>
    </citation>
    <scope>NUCLEOTIDE SEQUENCE [LARGE SCALE GENOMIC DNA]</scope>
    <source>
        <strain evidence="9 10">LMG 21589</strain>
    </source>
</reference>
<dbReference type="InterPro" id="IPR015422">
    <property type="entry name" value="PyrdxlP-dep_Trfase_small"/>
</dbReference>
<dbReference type="AlphaFoldDB" id="A0A087DJ25"/>
<comment type="pathway">
    <text evidence="6">Amino-acid biosynthesis; L-histidine biosynthesis; L-histidine from 5-phospho-alpha-D-ribose 1-diphosphate: step 7/9.</text>
</comment>
<dbReference type="NCBIfam" id="NF002878">
    <property type="entry name" value="PRK03321.1"/>
    <property type="match status" value="1"/>
</dbReference>
<evidence type="ECO:0000256" key="4">
    <source>
        <dbReference type="ARBA" id="ARBA00022679"/>
    </source>
</evidence>
<feature type="compositionally biased region" description="Low complexity" evidence="7">
    <location>
        <begin position="14"/>
        <end position="27"/>
    </location>
</feature>
<comment type="caution">
    <text evidence="9">The sequence shown here is derived from an EMBL/GenBank/DDBJ whole genome shotgun (WGS) entry which is preliminary data.</text>
</comment>
<proteinExistence type="inferred from homology"/>
<dbReference type="InterPro" id="IPR004839">
    <property type="entry name" value="Aminotransferase_I/II_large"/>
</dbReference>
<comment type="subunit">
    <text evidence="2 6">Homodimer.</text>
</comment>
<dbReference type="InterPro" id="IPR005861">
    <property type="entry name" value="HisP_aminotrans"/>
</dbReference>
<name>A0A087DJ25_9BIFI</name>
<feature type="domain" description="Aminotransferase class I/classII large" evidence="8">
    <location>
        <begin position="69"/>
        <end position="388"/>
    </location>
</feature>
<dbReference type="PROSITE" id="PS00599">
    <property type="entry name" value="AA_TRANSFER_CLASS_2"/>
    <property type="match status" value="1"/>
</dbReference>
<organism evidence="9 10">
    <name type="scientific">Bifidobacterium scardovii</name>
    <dbReference type="NCBI Taxonomy" id="158787"/>
    <lineage>
        <taxon>Bacteria</taxon>
        <taxon>Bacillati</taxon>
        <taxon>Actinomycetota</taxon>
        <taxon>Actinomycetes</taxon>
        <taxon>Bifidobacteriales</taxon>
        <taxon>Bifidobacteriaceae</taxon>
        <taxon>Bifidobacterium</taxon>
    </lineage>
</organism>
<gene>
    <name evidence="6" type="primary">hisC</name>
    <name evidence="9" type="ORF">BSCA_0556</name>
</gene>
<protein>
    <recommendedName>
        <fullName evidence="6">Histidinol-phosphate aminotransferase</fullName>
        <ecNumber evidence="6">2.6.1.9</ecNumber>
    </recommendedName>
    <alternativeName>
        <fullName evidence="6">Imidazole acetol-phosphate transaminase</fullName>
    </alternativeName>
</protein>
<keyword evidence="6" id="KW-0368">Histidine biosynthesis</keyword>
<dbReference type="STRING" id="158787.BSCA_0556"/>
<accession>A0A087DJ25</accession>
<dbReference type="InterPro" id="IPR001917">
    <property type="entry name" value="Aminotrans_II_pyridoxalP_BS"/>
</dbReference>
<dbReference type="PANTHER" id="PTHR43643:SF3">
    <property type="entry name" value="HISTIDINOL-PHOSPHATE AMINOTRANSFERASE"/>
    <property type="match status" value="1"/>
</dbReference>
<keyword evidence="10" id="KW-1185">Reference proteome</keyword>
<dbReference type="EC" id="2.6.1.9" evidence="6"/>
<dbReference type="PANTHER" id="PTHR43643">
    <property type="entry name" value="HISTIDINOL-PHOSPHATE AMINOTRANSFERASE 2"/>
    <property type="match status" value="1"/>
</dbReference>
<dbReference type="GO" id="GO:0030170">
    <property type="term" value="F:pyridoxal phosphate binding"/>
    <property type="evidence" value="ECO:0007669"/>
    <property type="project" value="InterPro"/>
</dbReference>
<dbReference type="SUPFAM" id="SSF53383">
    <property type="entry name" value="PLP-dependent transferases"/>
    <property type="match status" value="1"/>
</dbReference>
<dbReference type="InterPro" id="IPR050106">
    <property type="entry name" value="HistidinolP_aminotransfase"/>
</dbReference>
<dbReference type="UniPathway" id="UPA00031">
    <property type="reaction ID" value="UER00012"/>
</dbReference>
<dbReference type="EMBL" id="JGZO01000002">
    <property type="protein sequence ID" value="KFI95525.1"/>
    <property type="molecule type" value="Genomic_DNA"/>
</dbReference>
<evidence type="ECO:0000256" key="1">
    <source>
        <dbReference type="ARBA" id="ARBA00001933"/>
    </source>
</evidence>
<dbReference type="InterPro" id="IPR015421">
    <property type="entry name" value="PyrdxlP-dep_Trfase_major"/>
</dbReference>
<keyword evidence="3 6" id="KW-0032">Aminotransferase</keyword>
<dbReference type="Pfam" id="PF00155">
    <property type="entry name" value="Aminotran_1_2"/>
    <property type="match status" value="1"/>
</dbReference>
<sequence>MAIGSINPFGAKPNGNNRNTNNNGSNSARGVELPRTGKGMIMEFRRRADLGSMKVYKQGKPAPSQSQSLKLSSNENPFGPLPSVVKAIEEQTLGTLNRYSDMRGWRIVERIADKYGVGADNVILGNGSGENIKQLIEALAGPGDEVVFPWPSFQGYPVMTACAGATPVEVPLTKDLRHDIDALIAAVTPRTRLMIVNNPNNPTSTSVSKEEAERLIEGVPDDLIVLFDEAYFQFNTDPDASVAMDLFDAHPNVAVAHTFSKAYGLAGLRIGYCIAHEDVISEMMKARLPFSVTDMAQVAAVASMDAQDELDERVRAIVAERGRVVDAIRAMGWFLPEPEGNFFWVPLREQTAQAAQAFDEAKISVRVTPGEGLRITIGSKEANDAVIAVFEALNAQGVRSVR</sequence>
<dbReference type="Gene3D" id="3.40.640.10">
    <property type="entry name" value="Type I PLP-dependent aspartate aminotransferase-like (Major domain)"/>
    <property type="match status" value="1"/>
</dbReference>